<evidence type="ECO:0000256" key="1">
    <source>
        <dbReference type="ARBA" id="ARBA00006475"/>
    </source>
</evidence>
<keyword evidence="2" id="KW-0812">Transmembrane</keyword>
<keyword evidence="6" id="KW-1185">Reference proteome</keyword>
<dbReference type="Gene3D" id="3.40.30.10">
    <property type="entry name" value="Glutaredoxin"/>
    <property type="match status" value="1"/>
</dbReference>
<comment type="caution">
    <text evidence="5">The sequence shown here is derived from an EMBL/GenBank/DDBJ whole genome shotgun (WGS) entry which is preliminary data.</text>
</comment>
<protein>
    <recommendedName>
        <fullName evidence="7">GST N-terminal domain-containing protein</fullName>
    </recommendedName>
</protein>
<dbReference type="GO" id="GO:0005737">
    <property type="term" value="C:cytoplasm"/>
    <property type="evidence" value="ECO:0007669"/>
    <property type="project" value="TreeGrafter"/>
</dbReference>
<keyword evidence="2" id="KW-1133">Transmembrane helix</keyword>
<evidence type="ECO:0000313" key="6">
    <source>
        <dbReference type="Proteomes" id="UP000275408"/>
    </source>
</evidence>
<dbReference type="InterPro" id="IPR040079">
    <property type="entry name" value="Glutathione_S-Trfase"/>
</dbReference>
<dbReference type="InterPro" id="IPR050931">
    <property type="entry name" value="Mito_Protein_Transport_Metaxin"/>
</dbReference>
<dbReference type="Pfam" id="PF17172">
    <property type="entry name" value="GST_N_4"/>
    <property type="match status" value="1"/>
</dbReference>
<gene>
    <name evidence="5" type="ORF">pdam_00010234</name>
</gene>
<evidence type="ECO:0008006" key="7">
    <source>
        <dbReference type="Google" id="ProtNLM"/>
    </source>
</evidence>
<dbReference type="PANTHER" id="PTHR12289:SF41">
    <property type="entry name" value="FAILED AXON CONNECTIONS-RELATED"/>
    <property type="match status" value="1"/>
</dbReference>
<dbReference type="AlphaFoldDB" id="A0A3M6TAZ3"/>
<keyword evidence="2" id="KW-0472">Membrane</keyword>
<proteinExistence type="inferred from homology"/>
<feature type="transmembrane region" description="Helical" evidence="2">
    <location>
        <begin position="6"/>
        <end position="30"/>
    </location>
</feature>
<dbReference type="SFLD" id="SFLDS00019">
    <property type="entry name" value="Glutathione_Transferase_(cytos"/>
    <property type="match status" value="1"/>
</dbReference>
<dbReference type="Gene3D" id="1.20.1050.10">
    <property type="match status" value="1"/>
</dbReference>
<evidence type="ECO:0000259" key="3">
    <source>
        <dbReference type="Pfam" id="PF17171"/>
    </source>
</evidence>
<evidence type="ECO:0000259" key="4">
    <source>
        <dbReference type="Pfam" id="PF17172"/>
    </source>
</evidence>
<organism evidence="5 6">
    <name type="scientific">Pocillopora damicornis</name>
    <name type="common">Cauliflower coral</name>
    <name type="synonym">Millepora damicornis</name>
    <dbReference type="NCBI Taxonomy" id="46731"/>
    <lineage>
        <taxon>Eukaryota</taxon>
        <taxon>Metazoa</taxon>
        <taxon>Cnidaria</taxon>
        <taxon>Anthozoa</taxon>
        <taxon>Hexacorallia</taxon>
        <taxon>Scleractinia</taxon>
        <taxon>Astrocoeniina</taxon>
        <taxon>Pocilloporidae</taxon>
        <taxon>Pocillopora</taxon>
    </lineage>
</organism>
<dbReference type="EMBL" id="RCHS01003989">
    <property type="protein sequence ID" value="RMX38557.1"/>
    <property type="molecule type" value="Genomic_DNA"/>
</dbReference>
<dbReference type="InterPro" id="IPR026928">
    <property type="entry name" value="FAX/IsoI-like"/>
</dbReference>
<accession>A0A3M6TAZ3</accession>
<comment type="similarity">
    <text evidence="1">Belongs to the FAX family.</text>
</comment>
<dbReference type="SUPFAM" id="SSF47616">
    <property type="entry name" value="GST C-terminal domain-like"/>
    <property type="match status" value="1"/>
</dbReference>
<feature type="domain" description="Thioredoxin-like fold" evidence="4">
    <location>
        <begin position="63"/>
        <end position="155"/>
    </location>
</feature>
<dbReference type="InterPro" id="IPR036282">
    <property type="entry name" value="Glutathione-S-Trfase_C_sf"/>
</dbReference>
<dbReference type="CDD" id="cd03193">
    <property type="entry name" value="GST_C_Metaxin"/>
    <property type="match status" value="1"/>
</dbReference>
<dbReference type="OMA" id="MEYAERI"/>
<dbReference type="PANTHER" id="PTHR12289">
    <property type="entry name" value="METAXIN RELATED"/>
    <property type="match status" value="1"/>
</dbReference>
<dbReference type="InterPro" id="IPR012336">
    <property type="entry name" value="Thioredoxin-like_fold"/>
</dbReference>
<dbReference type="Proteomes" id="UP000275408">
    <property type="component" value="Unassembled WGS sequence"/>
</dbReference>
<reference evidence="5 6" key="1">
    <citation type="journal article" date="2018" name="Sci. Rep.">
        <title>Comparative analysis of the Pocillopora damicornis genome highlights role of immune system in coral evolution.</title>
        <authorList>
            <person name="Cunning R."/>
            <person name="Bay R.A."/>
            <person name="Gillette P."/>
            <person name="Baker A.C."/>
            <person name="Traylor-Knowles N."/>
        </authorList>
    </citation>
    <scope>NUCLEOTIDE SEQUENCE [LARGE SCALE GENOMIC DNA]</scope>
    <source>
        <strain evidence="5">RSMAS</strain>
        <tissue evidence="5">Whole animal</tissue>
    </source>
</reference>
<sequence>MAFELYSVIFAVLFACGCLVLLLVVQAVLVSMRLKPKKNQSPRHGKVVLHQMPPNSRVLNVSPSCLKLETYLRMNKIPYESDYSFRMSSKGKVPWIEYNGTSVADSNFIVRFLNEEFQLDPDAHLSVEEKAIAHTMLVTLEENTYWTLIYHSFVADLADTRSMSPLLGVTPIPLNYVMSWLASHYLRQNLWGHGIGRHSREEIYSIAERDLRAVSQVLGTKRFIMGSKPCLLDAAIFGLVAVFLWNVPHSPQAKLIRSQLKNLEAHCYTIKEEYFPDWDELILKNTNSLDY</sequence>
<evidence type="ECO:0000256" key="2">
    <source>
        <dbReference type="SAM" id="Phobius"/>
    </source>
</evidence>
<dbReference type="InterPro" id="IPR036249">
    <property type="entry name" value="Thioredoxin-like_sf"/>
</dbReference>
<dbReference type="InterPro" id="IPR033468">
    <property type="entry name" value="Metaxin_GST"/>
</dbReference>
<dbReference type="OrthoDB" id="5809458at2759"/>
<evidence type="ECO:0000313" key="5">
    <source>
        <dbReference type="EMBL" id="RMX38557.1"/>
    </source>
</evidence>
<dbReference type="SUPFAM" id="SSF52833">
    <property type="entry name" value="Thioredoxin-like"/>
    <property type="match status" value="1"/>
</dbReference>
<dbReference type="Pfam" id="PF17171">
    <property type="entry name" value="GST_C_6"/>
    <property type="match status" value="1"/>
</dbReference>
<dbReference type="SFLD" id="SFLDG01180">
    <property type="entry name" value="SUF1"/>
    <property type="match status" value="1"/>
</dbReference>
<feature type="domain" description="Metaxin glutathione S-transferase" evidence="3">
    <location>
        <begin position="207"/>
        <end position="269"/>
    </location>
</feature>
<name>A0A3M6TAZ3_POCDA</name>
<dbReference type="SFLD" id="SFLDG01200">
    <property type="entry name" value="SUF1.1"/>
    <property type="match status" value="1"/>
</dbReference>